<dbReference type="SMART" id="SM00579">
    <property type="entry name" value="FBD"/>
    <property type="match status" value="1"/>
</dbReference>
<protein>
    <recommendedName>
        <fullName evidence="1">FBD domain-containing protein</fullName>
    </recommendedName>
</protein>
<organism evidence="2 3">
    <name type="scientific">Thlaspi arvense</name>
    <name type="common">Field penny-cress</name>
    <dbReference type="NCBI Taxonomy" id="13288"/>
    <lineage>
        <taxon>Eukaryota</taxon>
        <taxon>Viridiplantae</taxon>
        <taxon>Streptophyta</taxon>
        <taxon>Embryophyta</taxon>
        <taxon>Tracheophyta</taxon>
        <taxon>Spermatophyta</taxon>
        <taxon>Magnoliopsida</taxon>
        <taxon>eudicotyledons</taxon>
        <taxon>Gunneridae</taxon>
        <taxon>Pentapetalae</taxon>
        <taxon>rosids</taxon>
        <taxon>malvids</taxon>
        <taxon>Brassicales</taxon>
        <taxon>Brassicaceae</taxon>
        <taxon>Thlaspideae</taxon>
        <taxon>Thlaspi</taxon>
    </lineage>
</organism>
<feature type="domain" description="FBD" evidence="1">
    <location>
        <begin position="35"/>
        <end position="105"/>
    </location>
</feature>
<dbReference type="Proteomes" id="UP000836841">
    <property type="component" value="Chromosome 6"/>
</dbReference>
<keyword evidence="3" id="KW-1185">Reference proteome</keyword>
<gene>
    <name evidence="2" type="ORF">TAV2_LOCUS18603</name>
</gene>
<evidence type="ECO:0000313" key="3">
    <source>
        <dbReference type="Proteomes" id="UP000836841"/>
    </source>
</evidence>
<sequence>MLPIILERCPNLKSLAVRTLYYEEKEGIHILPEPGRVLASLKYVKIERPFKVVAVKLVRYLLENSMNLKKLTLCLGGFKKDEESVVVKELLTIPRLSTSCQVDVL</sequence>
<proteinExistence type="predicted"/>
<accession>A0AAU9SP99</accession>
<reference evidence="2 3" key="1">
    <citation type="submission" date="2022-03" db="EMBL/GenBank/DDBJ databases">
        <authorList>
            <person name="Nunn A."/>
            <person name="Chopra R."/>
            <person name="Nunn A."/>
            <person name="Contreras Garrido A."/>
        </authorList>
    </citation>
    <scope>NUCLEOTIDE SEQUENCE [LARGE SCALE GENOMIC DNA]</scope>
</reference>
<dbReference type="InterPro" id="IPR006566">
    <property type="entry name" value="FBD"/>
</dbReference>
<dbReference type="Pfam" id="PF08387">
    <property type="entry name" value="FBD"/>
    <property type="match status" value="1"/>
</dbReference>
<evidence type="ECO:0000313" key="2">
    <source>
        <dbReference type="EMBL" id="CAH2070302.1"/>
    </source>
</evidence>
<dbReference type="EMBL" id="OU466862">
    <property type="protein sequence ID" value="CAH2070302.1"/>
    <property type="molecule type" value="Genomic_DNA"/>
</dbReference>
<name>A0AAU9SP99_THLAR</name>
<evidence type="ECO:0000259" key="1">
    <source>
        <dbReference type="SMART" id="SM00579"/>
    </source>
</evidence>
<dbReference type="AlphaFoldDB" id="A0AAU9SP99"/>